<feature type="repeat" description="ANK" evidence="3">
    <location>
        <begin position="64"/>
        <end position="96"/>
    </location>
</feature>
<protein>
    <submittedName>
        <fullName evidence="4">Unplaced genomic scaffold CY34scaffold_749, whole genome shotgun sequence</fullName>
    </submittedName>
</protein>
<dbReference type="InterPro" id="IPR036770">
    <property type="entry name" value="Ankyrin_rpt-contain_sf"/>
</dbReference>
<keyword evidence="5" id="KW-1185">Reference proteome</keyword>
<dbReference type="InterPro" id="IPR033635">
    <property type="entry name" value="ANKS1/Caskin"/>
</dbReference>
<reference evidence="5" key="2">
    <citation type="submission" date="2015-01" db="EMBL/GenBank/DDBJ databases">
        <title>Evolutionary Origins and Diversification of the Mycorrhizal Mutualists.</title>
        <authorList>
            <consortium name="DOE Joint Genome Institute"/>
            <consortium name="Mycorrhizal Genomics Consortium"/>
            <person name="Kohler A."/>
            <person name="Kuo A."/>
            <person name="Nagy L.G."/>
            <person name="Floudas D."/>
            <person name="Copeland A."/>
            <person name="Barry K.W."/>
            <person name="Cichocki N."/>
            <person name="Veneault-Fourrey C."/>
            <person name="LaButti K."/>
            <person name="Lindquist E.A."/>
            <person name="Lipzen A."/>
            <person name="Lundell T."/>
            <person name="Morin E."/>
            <person name="Murat C."/>
            <person name="Riley R."/>
            <person name="Ohm R."/>
            <person name="Sun H."/>
            <person name="Tunlid A."/>
            <person name="Henrissat B."/>
            <person name="Grigoriev I.V."/>
            <person name="Hibbett D.S."/>
            <person name="Martin F."/>
        </authorList>
    </citation>
    <scope>NUCLEOTIDE SEQUENCE [LARGE SCALE GENOMIC DNA]</scope>
    <source>
        <strain evidence="5">UH-Slu-Lm8-n1</strain>
    </source>
</reference>
<dbReference type="HOGENOM" id="CLU_1462263_0_0_1"/>
<keyword evidence="2 3" id="KW-0040">ANK repeat</keyword>
<gene>
    <name evidence="4" type="ORF">CY34DRAFT_687116</name>
</gene>
<feature type="repeat" description="ANK" evidence="3">
    <location>
        <begin position="97"/>
        <end position="129"/>
    </location>
</feature>
<dbReference type="PANTHER" id="PTHR24174:SF16">
    <property type="entry name" value="CASKIN-2"/>
    <property type="match status" value="1"/>
</dbReference>
<dbReference type="InParanoid" id="A0A0D0AHG1"/>
<accession>A0A0D0AHG1</accession>
<reference evidence="4 5" key="1">
    <citation type="submission" date="2014-04" db="EMBL/GenBank/DDBJ databases">
        <authorList>
            <consortium name="DOE Joint Genome Institute"/>
            <person name="Kuo A."/>
            <person name="Ruytinx J."/>
            <person name="Rineau F."/>
            <person name="Colpaert J."/>
            <person name="Kohler A."/>
            <person name="Nagy L.G."/>
            <person name="Floudas D."/>
            <person name="Copeland A."/>
            <person name="Barry K.W."/>
            <person name="Cichocki N."/>
            <person name="Veneault-Fourrey C."/>
            <person name="LaButti K."/>
            <person name="Lindquist E.A."/>
            <person name="Lipzen A."/>
            <person name="Lundell T."/>
            <person name="Morin E."/>
            <person name="Murat C."/>
            <person name="Sun H."/>
            <person name="Tunlid A."/>
            <person name="Henrissat B."/>
            <person name="Grigoriev I.V."/>
            <person name="Hibbett D.S."/>
            <person name="Martin F."/>
            <person name="Nordberg H.P."/>
            <person name="Cantor M.N."/>
            <person name="Hua S.X."/>
        </authorList>
    </citation>
    <scope>NUCLEOTIDE SEQUENCE [LARGE SCALE GENOMIC DNA]</scope>
    <source>
        <strain evidence="4 5">UH-Slu-Lm8-n1</strain>
    </source>
</reference>
<proteinExistence type="predicted"/>
<evidence type="ECO:0000313" key="5">
    <source>
        <dbReference type="Proteomes" id="UP000054485"/>
    </source>
</evidence>
<organism evidence="4 5">
    <name type="scientific">Suillus luteus UH-Slu-Lm8-n1</name>
    <dbReference type="NCBI Taxonomy" id="930992"/>
    <lineage>
        <taxon>Eukaryota</taxon>
        <taxon>Fungi</taxon>
        <taxon>Dikarya</taxon>
        <taxon>Basidiomycota</taxon>
        <taxon>Agaricomycotina</taxon>
        <taxon>Agaricomycetes</taxon>
        <taxon>Agaricomycetidae</taxon>
        <taxon>Boletales</taxon>
        <taxon>Suillineae</taxon>
        <taxon>Suillaceae</taxon>
        <taxon>Suillus</taxon>
    </lineage>
</organism>
<dbReference type="Pfam" id="PF12796">
    <property type="entry name" value="Ank_2"/>
    <property type="match status" value="1"/>
</dbReference>
<name>A0A0D0AHG1_9AGAM</name>
<sequence>MESYSCRTRKRGGCALTISRASCYCAGLEFCLTSAATTSCSGVTEGTAEIVVRGGIVNCLDAGSARSPLHVAALQGNVRCVEKLLESGALVHLRDGLGHTAFYYAARQGHAGIVDTLVSAGENLGGMENETGYVGHAVQNAIHAGNLNEAVVEIWRRAGVKRWDQFLVEKLSLQPCVHGECHTSR</sequence>
<dbReference type="SUPFAM" id="SSF48403">
    <property type="entry name" value="Ankyrin repeat"/>
    <property type="match status" value="1"/>
</dbReference>
<evidence type="ECO:0000256" key="2">
    <source>
        <dbReference type="ARBA" id="ARBA00023043"/>
    </source>
</evidence>
<dbReference type="OrthoDB" id="542841at2759"/>
<dbReference type="Gene3D" id="1.25.40.20">
    <property type="entry name" value="Ankyrin repeat-containing domain"/>
    <property type="match status" value="1"/>
</dbReference>
<dbReference type="PANTHER" id="PTHR24174">
    <property type="entry name" value="ANKYRIN REPEAT AND STERILE ALPHA MOTIF DOMAIN-CONTAINING PROTEIN 1"/>
    <property type="match status" value="1"/>
</dbReference>
<keyword evidence="1" id="KW-0677">Repeat</keyword>
<dbReference type="Proteomes" id="UP000054485">
    <property type="component" value="Unassembled WGS sequence"/>
</dbReference>
<dbReference type="AlphaFoldDB" id="A0A0D0AHG1"/>
<dbReference type="STRING" id="930992.A0A0D0AHG1"/>
<dbReference type="InterPro" id="IPR002110">
    <property type="entry name" value="Ankyrin_rpt"/>
</dbReference>
<evidence type="ECO:0000313" key="4">
    <source>
        <dbReference type="EMBL" id="KIK33727.1"/>
    </source>
</evidence>
<dbReference type="SMART" id="SM00248">
    <property type="entry name" value="ANK"/>
    <property type="match status" value="2"/>
</dbReference>
<dbReference type="EMBL" id="KN835880">
    <property type="protein sequence ID" value="KIK33727.1"/>
    <property type="molecule type" value="Genomic_DNA"/>
</dbReference>
<dbReference type="PROSITE" id="PS50088">
    <property type="entry name" value="ANK_REPEAT"/>
    <property type="match status" value="2"/>
</dbReference>
<dbReference type="PROSITE" id="PS50297">
    <property type="entry name" value="ANK_REP_REGION"/>
    <property type="match status" value="2"/>
</dbReference>
<evidence type="ECO:0000256" key="3">
    <source>
        <dbReference type="PROSITE-ProRule" id="PRU00023"/>
    </source>
</evidence>
<evidence type="ECO:0000256" key="1">
    <source>
        <dbReference type="ARBA" id="ARBA00022737"/>
    </source>
</evidence>